<dbReference type="Pfam" id="PF00535">
    <property type="entry name" value="Glycos_transf_2"/>
    <property type="match status" value="1"/>
</dbReference>
<dbReference type="InterPro" id="IPR001173">
    <property type="entry name" value="Glyco_trans_2-like"/>
</dbReference>
<evidence type="ECO:0000313" key="3">
    <source>
        <dbReference type="Proteomes" id="UP001155110"/>
    </source>
</evidence>
<name>A0AAW5P8L5_9BACT</name>
<proteinExistence type="predicted"/>
<dbReference type="EMBL" id="JANTZM010000008">
    <property type="protein sequence ID" value="MCS4157973.1"/>
    <property type="molecule type" value="Genomic_DNA"/>
</dbReference>
<feature type="domain" description="Glycosyltransferase 2-like" evidence="1">
    <location>
        <begin position="10"/>
        <end position="184"/>
    </location>
</feature>
<dbReference type="SUPFAM" id="SSF53448">
    <property type="entry name" value="Nucleotide-diphospho-sugar transferases"/>
    <property type="match status" value="1"/>
</dbReference>
<sequence>MSIGVSIKTGNNRVSIITCIHSVINTLKEYNYKIYIGDQPPISNWKSKLYNYLLDKGHFVKVYDEDRTFGEVRNKLASNIDEKYLLRIDDDFELGGEFNIEPLRKVLESNQSIDFCSDLERQIGHGKNVVSGRIRPFGANCHLVGSTLFNLFHSMIGGYRTHNNYKYKRANFTRNLLLIRRNVLADVKWDPNLMWMGEHLDFMLSLMRANCVGAYTPHSIHYHRDDLNSPSERGNLPRNKKKKIFSSKWGIKKIVNVYPPDWYAIEVMRRLVDFAASQ</sequence>
<accession>A0AAW5P8L5</accession>
<dbReference type="InterPro" id="IPR029044">
    <property type="entry name" value="Nucleotide-diphossugar_trans"/>
</dbReference>
<dbReference type="AlphaFoldDB" id="A0AAW5P8L5"/>
<evidence type="ECO:0000259" key="1">
    <source>
        <dbReference type="Pfam" id="PF00535"/>
    </source>
</evidence>
<protein>
    <recommendedName>
        <fullName evidence="1">Glycosyltransferase 2-like domain-containing protein</fullName>
    </recommendedName>
</protein>
<dbReference type="RefSeq" id="WP_259258417.1">
    <property type="nucleotide sequence ID" value="NZ_JANTZM010000008.1"/>
</dbReference>
<gene>
    <name evidence="2" type="ORF">GGP99_001940</name>
</gene>
<dbReference type="Proteomes" id="UP001155110">
    <property type="component" value="Unassembled WGS sequence"/>
</dbReference>
<comment type="caution">
    <text evidence="2">The sequence shown here is derived from an EMBL/GenBank/DDBJ whole genome shotgun (WGS) entry which is preliminary data.</text>
</comment>
<organism evidence="2 3">
    <name type="scientific">Salinibacter ruber</name>
    <dbReference type="NCBI Taxonomy" id="146919"/>
    <lineage>
        <taxon>Bacteria</taxon>
        <taxon>Pseudomonadati</taxon>
        <taxon>Rhodothermota</taxon>
        <taxon>Rhodothermia</taxon>
        <taxon>Rhodothermales</taxon>
        <taxon>Salinibacteraceae</taxon>
        <taxon>Salinibacter</taxon>
    </lineage>
</organism>
<evidence type="ECO:0000313" key="2">
    <source>
        <dbReference type="EMBL" id="MCS4157973.1"/>
    </source>
</evidence>
<reference evidence="2" key="1">
    <citation type="submission" date="2022-08" db="EMBL/GenBank/DDBJ databases">
        <title>Genomic Encyclopedia of Type Strains, Phase V (KMG-V): Genome sequencing to study the core and pangenomes of soil and plant-associated prokaryotes.</title>
        <authorList>
            <person name="Whitman W."/>
        </authorList>
    </citation>
    <scope>NUCLEOTIDE SEQUENCE</scope>
    <source>
        <strain evidence="2">SP3002</strain>
    </source>
</reference>
<dbReference type="Gene3D" id="3.90.550.10">
    <property type="entry name" value="Spore Coat Polysaccharide Biosynthesis Protein SpsA, Chain A"/>
    <property type="match status" value="1"/>
</dbReference>